<proteinExistence type="predicted"/>
<protein>
    <submittedName>
        <fullName evidence="2">Uncharacterized protein</fullName>
    </submittedName>
</protein>
<evidence type="ECO:0000313" key="3">
    <source>
        <dbReference type="Proteomes" id="UP001283341"/>
    </source>
</evidence>
<feature type="region of interest" description="Disordered" evidence="1">
    <location>
        <begin position="59"/>
        <end position="236"/>
    </location>
</feature>
<evidence type="ECO:0000256" key="1">
    <source>
        <dbReference type="SAM" id="MobiDB-lite"/>
    </source>
</evidence>
<name>A0AAE0MBW7_9PEZI</name>
<organism evidence="2 3">
    <name type="scientific">Apodospora peruviana</name>
    <dbReference type="NCBI Taxonomy" id="516989"/>
    <lineage>
        <taxon>Eukaryota</taxon>
        <taxon>Fungi</taxon>
        <taxon>Dikarya</taxon>
        <taxon>Ascomycota</taxon>
        <taxon>Pezizomycotina</taxon>
        <taxon>Sordariomycetes</taxon>
        <taxon>Sordariomycetidae</taxon>
        <taxon>Sordariales</taxon>
        <taxon>Lasiosphaeriaceae</taxon>
        <taxon>Apodospora</taxon>
    </lineage>
</organism>
<dbReference type="Proteomes" id="UP001283341">
    <property type="component" value="Unassembled WGS sequence"/>
</dbReference>
<reference evidence="2" key="2">
    <citation type="submission" date="2023-06" db="EMBL/GenBank/DDBJ databases">
        <authorList>
            <consortium name="Lawrence Berkeley National Laboratory"/>
            <person name="Haridas S."/>
            <person name="Hensen N."/>
            <person name="Bonometti L."/>
            <person name="Westerberg I."/>
            <person name="Brannstrom I.O."/>
            <person name="Guillou S."/>
            <person name="Cros-Aarteil S."/>
            <person name="Calhoun S."/>
            <person name="Kuo A."/>
            <person name="Mondo S."/>
            <person name="Pangilinan J."/>
            <person name="Riley R."/>
            <person name="Labutti K."/>
            <person name="Andreopoulos B."/>
            <person name="Lipzen A."/>
            <person name="Chen C."/>
            <person name="Yanf M."/>
            <person name="Daum C."/>
            <person name="Ng V."/>
            <person name="Clum A."/>
            <person name="Steindorff A."/>
            <person name="Ohm R."/>
            <person name="Martin F."/>
            <person name="Silar P."/>
            <person name="Natvig D."/>
            <person name="Lalanne C."/>
            <person name="Gautier V."/>
            <person name="Ament-Velasquez S.L."/>
            <person name="Kruys A."/>
            <person name="Hutchinson M.I."/>
            <person name="Powell A.J."/>
            <person name="Barry K."/>
            <person name="Miller A.N."/>
            <person name="Grigoriev I.V."/>
            <person name="Debuchy R."/>
            <person name="Gladieux P."/>
            <person name="Thoren M.H."/>
            <person name="Johannesson H."/>
        </authorList>
    </citation>
    <scope>NUCLEOTIDE SEQUENCE</scope>
    <source>
        <strain evidence="2">CBS 118394</strain>
    </source>
</reference>
<evidence type="ECO:0000313" key="2">
    <source>
        <dbReference type="EMBL" id="KAK3326043.1"/>
    </source>
</evidence>
<keyword evidence="3" id="KW-1185">Reference proteome</keyword>
<feature type="compositionally biased region" description="Polar residues" evidence="1">
    <location>
        <begin position="328"/>
        <end position="337"/>
    </location>
</feature>
<dbReference type="AlphaFoldDB" id="A0AAE0MBW7"/>
<comment type="caution">
    <text evidence="2">The sequence shown here is derived from an EMBL/GenBank/DDBJ whole genome shotgun (WGS) entry which is preliminary data.</text>
</comment>
<reference evidence="2" key="1">
    <citation type="journal article" date="2023" name="Mol. Phylogenet. Evol.">
        <title>Genome-scale phylogeny and comparative genomics of the fungal order Sordariales.</title>
        <authorList>
            <person name="Hensen N."/>
            <person name="Bonometti L."/>
            <person name="Westerberg I."/>
            <person name="Brannstrom I.O."/>
            <person name="Guillou S."/>
            <person name="Cros-Aarteil S."/>
            <person name="Calhoun S."/>
            <person name="Haridas S."/>
            <person name="Kuo A."/>
            <person name="Mondo S."/>
            <person name="Pangilinan J."/>
            <person name="Riley R."/>
            <person name="LaButti K."/>
            <person name="Andreopoulos B."/>
            <person name="Lipzen A."/>
            <person name="Chen C."/>
            <person name="Yan M."/>
            <person name="Daum C."/>
            <person name="Ng V."/>
            <person name="Clum A."/>
            <person name="Steindorff A."/>
            <person name="Ohm R.A."/>
            <person name="Martin F."/>
            <person name="Silar P."/>
            <person name="Natvig D.O."/>
            <person name="Lalanne C."/>
            <person name="Gautier V."/>
            <person name="Ament-Velasquez S.L."/>
            <person name="Kruys A."/>
            <person name="Hutchinson M.I."/>
            <person name="Powell A.J."/>
            <person name="Barry K."/>
            <person name="Miller A.N."/>
            <person name="Grigoriev I.V."/>
            <person name="Debuchy R."/>
            <person name="Gladieux P."/>
            <person name="Hiltunen Thoren M."/>
            <person name="Johannesson H."/>
        </authorList>
    </citation>
    <scope>NUCLEOTIDE SEQUENCE</scope>
    <source>
        <strain evidence="2">CBS 118394</strain>
    </source>
</reference>
<feature type="compositionally biased region" description="Low complexity" evidence="1">
    <location>
        <begin position="59"/>
        <end position="75"/>
    </location>
</feature>
<feature type="compositionally biased region" description="Low complexity" evidence="1">
    <location>
        <begin position="139"/>
        <end position="151"/>
    </location>
</feature>
<gene>
    <name evidence="2" type="ORF">B0H66DRAFT_549979</name>
</gene>
<accession>A0AAE0MBW7</accession>
<sequence>MSYMSYQLSPTCVSINLSQTRIDISINPGATVLSPAVTTCRDRQIEEVCSCNLPNMPTTATTTTKTPRVVSSSTPKAKTPADGADVKVKARRVSSSTTKPKSSTPVKADKVAAVDHAVKKSSLKPTAEKAVKKASAAPEKVSSSAKKTASSSREKSSSHEKKVRRHHEHRSESAPVKSSSGDHHHHHKTSSSHHHHVSSHAIPKTPAVSSRSAAKKATPAMPLRPATEGANLRPNSITAHTMRAVRKSAALGAGPPKIEPVNPLPAVHVPNPRSRAPGLPARSIPVEQQPQRERPQVYEPAQPRSSKKKSAEEQPAVVSARDMMVSSVGATKDSNSRAPAKKEKKYAPEAHVPTSRFASAVQNTVDSVGRVPGDVVGGAGQAVKGVTDTVGRTAEGALGPGLGKPVRGVTNGVGKTVTGATNGVQTTLGNAAGGVGKTLGDTTGALGKGDALGAVGGLTGGLGQTVGGVGKGLVSRSDLSSPSSSLSRFVCSLF</sequence>
<feature type="region of interest" description="Disordered" evidence="1">
    <location>
        <begin position="252"/>
        <end position="350"/>
    </location>
</feature>
<dbReference type="EMBL" id="JAUEDM010000002">
    <property type="protein sequence ID" value="KAK3326043.1"/>
    <property type="molecule type" value="Genomic_DNA"/>
</dbReference>
<feature type="compositionally biased region" description="Basic and acidic residues" evidence="1">
    <location>
        <begin position="107"/>
        <end position="118"/>
    </location>
</feature>
<feature type="compositionally biased region" description="Basic residues" evidence="1">
    <location>
        <begin position="183"/>
        <end position="198"/>
    </location>
</feature>
<feature type="compositionally biased region" description="Low complexity" evidence="1">
    <location>
        <begin position="93"/>
        <end position="106"/>
    </location>
</feature>